<dbReference type="OrthoDB" id="9801330at2"/>
<dbReference type="GO" id="GO:0005840">
    <property type="term" value="C:ribosome"/>
    <property type="evidence" value="ECO:0007669"/>
    <property type="project" value="UniProtKB-KW"/>
</dbReference>
<dbReference type="EMBL" id="CP003541">
    <property type="protein sequence ID" value="AFP83527.1"/>
    <property type="molecule type" value="Genomic_DNA"/>
</dbReference>
<accession>J7GS29</accession>
<dbReference type="RefSeq" id="WP_014886828.1">
    <property type="nucleotide sequence ID" value="NC_018414.1"/>
</dbReference>
<dbReference type="InterPro" id="IPR005822">
    <property type="entry name" value="Ribosomal_uL13"/>
</dbReference>
<gene>
    <name evidence="3" type="primary">rplM</name>
    <name evidence="3" type="ORF">A33U_058</name>
</gene>
<keyword evidence="2" id="KW-0687">Ribonucleoprotein</keyword>
<reference evidence="3 4" key="1">
    <citation type="journal article" date="2012" name="Mol. Biol. Evol.">
        <title>Genome reduction and co-evolution between the primary and secondary bacterial symbionts of psyllids.</title>
        <authorList>
            <person name="Sloan D.B."/>
            <person name="Moran N.A."/>
        </authorList>
    </citation>
    <scope>NUCLEOTIDE SEQUENCE [LARGE SCALE GENOMIC DNA]</scope>
    <source>
        <strain evidence="3 4">CE</strain>
    </source>
</reference>
<dbReference type="KEGG" id="cru:A33U_058"/>
<evidence type="ECO:0000256" key="2">
    <source>
        <dbReference type="ARBA" id="ARBA00023274"/>
    </source>
</evidence>
<dbReference type="PATRIC" id="fig|1202536.3.peg.52"/>
<organism evidence="3 4">
    <name type="scientific">Candidatus Carsonella ruddii CE isolate Thao2000</name>
    <dbReference type="NCBI Taxonomy" id="1202536"/>
    <lineage>
        <taxon>Bacteria</taxon>
        <taxon>Pseudomonadati</taxon>
        <taxon>Pseudomonadota</taxon>
        <taxon>Gammaproteobacteria</taxon>
        <taxon>Oceanospirillales</taxon>
        <taxon>Halomonadaceae</taxon>
        <taxon>Zymobacter group</taxon>
        <taxon>Candidatus Carsonella</taxon>
    </lineage>
</organism>
<name>J7GS29_CARRU</name>
<dbReference type="Gene3D" id="3.90.1180.10">
    <property type="entry name" value="Ribosomal protein L13"/>
    <property type="match status" value="1"/>
</dbReference>
<protein>
    <submittedName>
        <fullName evidence="3">Putative ribosomal protein L13</fullName>
    </submittedName>
</protein>
<keyword evidence="1 3" id="KW-0689">Ribosomal protein</keyword>
<evidence type="ECO:0000313" key="4">
    <source>
        <dbReference type="Proteomes" id="UP000003932"/>
    </source>
</evidence>
<dbReference type="SUPFAM" id="SSF52161">
    <property type="entry name" value="Ribosomal protein L13"/>
    <property type="match status" value="1"/>
</dbReference>
<evidence type="ECO:0000256" key="1">
    <source>
        <dbReference type="ARBA" id="ARBA00022980"/>
    </source>
</evidence>
<dbReference type="HOGENOM" id="CLU_2367597_0_0_6"/>
<dbReference type="STRING" id="1202536.A33U_058"/>
<dbReference type="Proteomes" id="UP000003932">
    <property type="component" value="Chromosome"/>
</dbReference>
<dbReference type="GO" id="GO:1990904">
    <property type="term" value="C:ribonucleoprotein complex"/>
    <property type="evidence" value="ECO:0007669"/>
    <property type="project" value="UniProtKB-KW"/>
</dbReference>
<dbReference type="Pfam" id="PF00572">
    <property type="entry name" value="Ribosomal_L13"/>
    <property type="match status" value="1"/>
</dbReference>
<proteinExistence type="predicted"/>
<dbReference type="InterPro" id="IPR036899">
    <property type="entry name" value="Ribosomal_uL13_sf"/>
</dbReference>
<evidence type="ECO:0000313" key="3">
    <source>
        <dbReference type="EMBL" id="AFP83527.1"/>
    </source>
</evidence>
<dbReference type="AlphaFoldDB" id="J7GS29"/>
<sequence length="100" mass="12182">MIFINCENKIFGRINSIISKMMIFFNFYKKKIIFILFNISKIIFKKKFFFCHSGNIGNLKKKKITEKNFFYIKKSIYNMLPNNKNRKKIMKTLFLFNNNI</sequence>
<dbReference type="GO" id="GO:0003735">
    <property type="term" value="F:structural constituent of ribosome"/>
    <property type="evidence" value="ECO:0007669"/>
    <property type="project" value="InterPro"/>
</dbReference>
<dbReference type="GO" id="GO:0006412">
    <property type="term" value="P:translation"/>
    <property type="evidence" value="ECO:0007669"/>
    <property type="project" value="InterPro"/>
</dbReference>